<accession>A0A9N8EU59</accession>
<feature type="region of interest" description="Disordered" evidence="5">
    <location>
        <begin position="111"/>
        <end position="130"/>
    </location>
</feature>
<proteinExistence type="predicted"/>
<evidence type="ECO:0000256" key="5">
    <source>
        <dbReference type="SAM" id="MobiDB-lite"/>
    </source>
</evidence>
<dbReference type="EMBL" id="CAICTM010001693">
    <property type="protein sequence ID" value="CAB9525574.1"/>
    <property type="molecule type" value="Genomic_DNA"/>
</dbReference>
<keyword evidence="2 4" id="KW-0863">Zinc-finger</keyword>
<name>A0A9N8EU59_9STRA</name>
<feature type="compositionally biased region" description="Acidic residues" evidence="5">
    <location>
        <begin position="115"/>
        <end position="124"/>
    </location>
</feature>
<reference evidence="7" key="1">
    <citation type="submission" date="2020-06" db="EMBL/GenBank/DDBJ databases">
        <authorList>
            <consortium name="Plant Systems Biology data submission"/>
        </authorList>
    </citation>
    <scope>NUCLEOTIDE SEQUENCE</scope>
    <source>
        <strain evidence="7">D6</strain>
    </source>
</reference>
<dbReference type="SUPFAM" id="SSF144232">
    <property type="entry name" value="HIT/MYND zinc finger-like"/>
    <property type="match status" value="1"/>
</dbReference>
<dbReference type="AlphaFoldDB" id="A0A9N8EU59"/>
<dbReference type="GO" id="GO:0008270">
    <property type="term" value="F:zinc ion binding"/>
    <property type="evidence" value="ECO:0007669"/>
    <property type="project" value="UniProtKB-KW"/>
</dbReference>
<dbReference type="OrthoDB" id="5594178at2759"/>
<organism evidence="7 8">
    <name type="scientific">Seminavis robusta</name>
    <dbReference type="NCBI Taxonomy" id="568900"/>
    <lineage>
        <taxon>Eukaryota</taxon>
        <taxon>Sar</taxon>
        <taxon>Stramenopiles</taxon>
        <taxon>Ochrophyta</taxon>
        <taxon>Bacillariophyta</taxon>
        <taxon>Bacillariophyceae</taxon>
        <taxon>Bacillariophycidae</taxon>
        <taxon>Naviculales</taxon>
        <taxon>Naviculaceae</taxon>
        <taxon>Seminavis</taxon>
    </lineage>
</organism>
<dbReference type="Pfam" id="PF01753">
    <property type="entry name" value="zf-MYND"/>
    <property type="match status" value="1"/>
</dbReference>
<keyword evidence="1" id="KW-0479">Metal-binding</keyword>
<evidence type="ECO:0000256" key="1">
    <source>
        <dbReference type="ARBA" id="ARBA00022723"/>
    </source>
</evidence>
<feature type="compositionally biased region" description="Low complexity" evidence="5">
    <location>
        <begin position="45"/>
        <end position="54"/>
    </location>
</feature>
<dbReference type="PROSITE" id="PS50865">
    <property type="entry name" value="ZF_MYND_2"/>
    <property type="match status" value="1"/>
</dbReference>
<gene>
    <name evidence="7" type="ORF">SEMRO_1695_G291760.1</name>
</gene>
<sequence>MARKRYPTRRSQRPERKAWTGRALGSPPPLTAFPALASPEKESNSHVSSSNKNSEILEGNNDNTASFVEIVKSADKEVSSIKVSEPLTPLTECSSGSDSDDSSSDEAELCLINNNDDDDGDELIGNEKTSSDDNSIIPVCLDQQFNLASNGRRKDNDLLLAIIMAHVVPGTRQKDAWTDQQRELSSDFLGALNKGMNQAADNENEQAALQTVFEATCWSFQDRFDVVYYAGETGAFLKHCRLVGLTEEEWSDIVQEAIDGYNRLVQEHKQEDDNLEEATLTVSPQEISRDLEQIRTTCWECKSCPGVELLTCVSCNIPRYCGRQCQAKAWEDGHNIKCRSLRTTHRIIRKTLGTISKAAVARSIHGVHIHPLIDLSFATMVMDPQLHAAPTQTMTTKALEGPSMTFYYQNLAAIQRGEWWIFTDACTEEHYDQVVASKAGDLTVAQEQGVLPCVQWIGWVQLLLTYNLQQVIDDSRKASDAAASIAMDALDESLDLSDVYCFPEGAPVPRLCRMNSSLTMRDMSARSSGTSVDNYEMDSAAIESLLHPDGIILRYKDFYGVSMPPEALLKQVTLDHDHHMTLEEIKARRDFAKWFVYQDLVNVHHK</sequence>
<feature type="compositionally biased region" description="Basic residues" evidence="5">
    <location>
        <begin position="1"/>
        <end position="11"/>
    </location>
</feature>
<keyword evidence="3" id="KW-0862">Zinc</keyword>
<keyword evidence="8" id="KW-1185">Reference proteome</keyword>
<feature type="region of interest" description="Disordered" evidence="5">
    <location>
        <begin position="1"/>
        <end position="60"/>
    </location>
</feature>
<evidence type="ECO:0000259" key="6">
    <source>
        <dbReference type="PROSITE" id="PS50865"/>
    </source>
</evidence>
<evidence type="ECO:0000313" key="7">
    <source>
        <dbReference type="EMBL" id="CAB9525574.1"/>
    </source>
</evidence>
<evidence type="ECO:0000256" key="4">
    <source>
        <dbReference type="PROSITE-ProRule" id="PRU00134"/>
    </source>
</evidence>
<dbReference type="Gene3D" id="6.10.140.2220">
    <property type="match status" value="1"/>
</dbReference>
<dbReference type="PROSITE" id="PS01360">
    <property type="entry name" value="ZF_MYND_1"/>
    <property type="match status" value="1"/>
</dbReference>
<evidence type="ECO:0000256" key="2">
    <source>
        <dbReference type="ARBA" id="ARBA00022771"/>
    </source>
</evidence>
<dbReference type="Proteomes" id="UP001153069">
    <property type="component" value="Unassembled WGS sequence"/>
</dbReference>
<dbReference type="InterPro" id="IPR002893">
    <property type="entry name" value="Znf_MYND"/>
</dbReference>
<protein>
    <recommendedName>
        <fullName evidence="6">MYND-type domain-containing protein</fullName>
    </recommendedName>
</protein>
<feature type="domain" description="MYND-type" evidence="6">
    <location>
        <begin position="298"/>
        <end position="338"/>
    </location>
</feature>
<evidence type="ECO:0000256" key="3">
    <source>
        <dbReference type="ARBA" id="ARBA00022833"/>
    </source>
</evidence>
<evidence type="ECO:0000313" key="8">
    <source>
        <dbReference type="Proteomes" id="UP001153069"/>
    </source>
</evidence>
<comment type="caution">
    <text evidence="7">The sequence shown here is derived from an EMBL/GenBank/DDBJ whole genome shotgun (WGS) entry which is preliminary data.</text>
</comment>